<keyword evidence="5" id="KW-1185">Reference proteome</keyword>
<reference evidence="4 5" key="1">
    <citation type="journal article" date="2014" name="Genome Announc.">
        <title>Draft genome sequence of Sclerotinia borealis, a psychrophilic plant pathogenic fungus.</title>
        <authorList>
            <person name="Mardanov A.V."/>
            <person name="Beletsky A.V."/>
            <person name="Kadnikov V.V."/>
            <person name="Ignatov A.N."/>
            <person name="Ravin N.V."/>
        </authorList>
    </citation>
    <scope>NUCLEOTIDE SEQUENCE [LARGE SCALE GENOMIC DNA]</scope>
    <source>
        <strain evidence="5">F-4157</strain>
    </source>
</reference>
<evidence type="ECO:0000313" key="5">
    <source>
        <dbReference type="Proteomes" id="UP000019487"/>
    </source>
</evidence>
<keyword evidence="2" id="KW-0175">Coiled coil</keyword>
<proteinExistence type="predicted"/>
<dbReference type="AlphaFoldDB" id="W9CAC2"/>
<dbReference type="InterPro" id="IPR041588">
    <property type="entry name" value="Integrase_H2C2"/>
</dbReference>
<evidence type="ECO:0000256" key="1">
    <source>
        <dbReference type="ARBA" id="ARBA00011353"/>
    </source>
</evidence>
<dbReference type="InterPro" id="IPR016197">
    <property type="entry name" value="Chromo-like_dom_sf"/>
</dbReference>
<dbReference type="HOGENOM" id="CLU_479098_0_0_1"/>
<evidence type="ECO:0000256" key="2">
    <source>
        <dbReference type="SAM" id="Coils"/>
    </source>
</evidence>
<dbReference type="OrthoDB" id="5125733at2759"/>
<feature type="coiled-coil region" evidence="2">
    <location>
        <begin position="268"/>
        <end position="295"/>
    </location>
</feature>
<dbReference type="Pfam" id="PF17921">
    <property type="entry name" value="Integrase_H2C2"/>
    <property type="match status" value="1"/>
</dbReference>
<gene>
    <name evidence="4" type="ORF">SBOR_7827</name>
</gene>
<comment type="subunit">
    <text evidence="1">Component of the NuA4 histone acetyltransferase complex.</text>
</comment>
<evidence type="ECO:0000313" key="4">
    <source>
        <dbReference type="EMBL" id="ESZ91789.1"/>
    </source>
</evidence>
<name>W9CAC2_SCLBF</name>
<protein>
    <recommendedName>
        <fullName evidence="3">Chromo domain-containing protein</fullName>
    </recommendedName>
</protein>
<accession>W9CAC2</accession>
<dbReference type="InterPro" id="IPR052160">
    <property type="entry name" value="Gypsy_RT_Integrase-like"/>
</dbReference>
<dbReference type="STRING" id="1432307.W9CAC2"/>
<dbReference type="Gene3D" id="1.10.340.70">
    <property type="match status" value="1"/>
</dbReference>
<dbReference type="PANTHER" id="PTHR47266">
    <property type="entry name" value="ENDONUCLEASE-RELATED"/>
    <property type="match status" value="1"/>
</dbReference>
<organism evidence="4 5">
    <name type="scientific">Sclerotinia borealis (strain F-4128)</name>
    <dbReference type="NCBI Taxonomy" id="1432307"/>
    <lineage>
        <taxon>Eukaryota</taxon>
        <taxon>Fungi</taxon>
        <taxon>Dikarya</taxon>
        <taxon>Ascomycota</taxon>
        <taxon>Pezizomycotina</taxon>
        <taxon>Leotiomycetes</taxon>
        <taxon>Helotiales</taxon>
        <taxon>Sclerotiniaceae</taxon>
        <taxon>Sclerotinia</taxon>
    </lineage>
</organism>
<dbReference type="Proteomes" id="UP000019487">
    <property type="component" value="Unassembled WGS sequence"/>
</dbReference>
<dbReference type="InterPro" id="IPR000953">
    <property type="entry name" value="Chromo/chromo_shadow_dom"/>
</dbReference>
<comment type="caution">
    <text evidence="4">The sequence shown here is derived from an EMBL/GenBank/DDBJ whole genome shotgun (WGS) entry which is preliminary data.</text>
</comment>
<dbReference type="SUPFAM" id="SSF54160">
    <property type="entry name" value="Chromo domain-like"/>
    <property type="match status" value="1"/>
</dbReference>
<sequence>MVRIPFLVQFSHCVSGAKAIRSDALSCKREDRSSTSNPDDELLRNRERVMLSLDKFDVELYQKLTNSESLCPANLMTPLNEKPIDDIIDAAYNRSDMAKQLIAALEDLFTTNWPKEFRKILRVTMQDCRVHNKRIYLRDKLWVPPDDELKVQIIFRTHSSGPAGHPGRTKTIDLVSRNYWWPQMHKEIGAYVQACELCVRTKSSKASPPGFLQPLPVPFRVWSDISIDYITPLPDSKHYDSTLSASNLASPVLQTSQKREFFKGNKTADRMERVLDQLRALAKQAISEYEDYANRRRSESPRYIEGQKVYVNTKNMKTSRKTKKLDDKILERDDDAEEPVQKWVFEGVLDNHDEDGHHYLVQWKHYAPTWQPAKDLKGNEKVLVEYHRLHPEKPGPPAWVLAHPEAKSVLPVAASPLTTSLRRSKRDRKSLLPSNQPSSFVEYQHISEIVEKECQGIVPHKCSSPPGGHFSVLLMFGDIGLLHLLVLEATGDIRNGINVYHRVGILKLRYISPSSYASPELYIKIKNMETSITARLGLYKKPRMERTNPNAVFMEVKEENWGKETVMIV</sequence>
<dbReference type="Gene3D" id="2.40.50.40">
    <property type="match status" value="1"/>
</dbReference>
<feature type="domain" description="Chromo" evidence="3">
    <location>
        <begin position="343"/>
        <end position="398"/>
    </location>
</feature>
<dbReference type="EMBL" id="AYSA01000458">
    <property type="protein sequence ID" value="ESZ91789.1"/>
    <property type="molecule type" value="Genomic_DNA"/>
</dbReference>
<dbReference type="PROSITE" id="PS50013">
    <property type="entry name" value="CHROMO_2"/>
    <property type="match status" value="1"/>
</dbReference>
<dbReference type="GO" id="GO:0006338">
    <property type="term" value="P:chromatin remodeling"/>
    <property type="evidence" value="ECO:0007669"/>
    <property type="project" value="UniProtKB-ARBA"/>
</dbReference>
<evidence type="ECO:0000259" key="3">
    <source>
        <dbReference type="PROSITE" id="PS50013"/>
    </source>
</evidence>